<dbReference type="CDD" id="cd03311">
    <property type="entry name" value="CIMS_C_terminal_like"/>
    <property type="match status" value="1"/>
</dbReference>
<gene>
    <name evidence="5" type="ORF">F4Y08_06965</name>
</gene>
<dbReference type="AlphaFoldDB" id="A0A6B1DTE8"/>
<reference evidence="5" key="1">
    <citation type="submission" date="2019-09" db="EMBL/GenBank/DDBJ databases">
        <title>Characterisation of the sponge microbiome using genome-centric metagenomics.</title>
        <authorList>
            <person name="Engelberts J.P."/>
            <person name="Robbins S.J."/>
            <person name="De Goeij J.M."/>
            <person name="Aranda M."/>
            <person name="Bell S.C."/>
            <person name="Webster N.S."/>
        </authorList>
    </citation>
    <scope>NUCLEOTIDE SEQUENCE</scope>
    <source>
        <strain evidence="5">SB0662_bin_9</strain>
    </source>
</reference>
<dbReference type="GO" id="GO:0008270">
    <property type="term" value="F:zinc ion binding"/>
    <property type="evidence" value="ECO:0007669"/>
    <property type="project" value="InterPro"/>
</dbReference>
<dbReference type="GO" id="GO:0009086">
    <property type="term" value="P:methionine biosynthetic process"/>
    <property type="evidence" value="ECO:0007669"/>
    <property type="project" value="InterPro"/>
</dbReference>
<dbReference type="InterPro" id="IPR038071">
    <property type="entry name" value="UROD/MetE-like_sf"/>
</dbReference>
<dbReference type="SUPFAM" id="SSF51726">
    <property type="entry name" value="UROD/MetE-like"/>
    <property type="match status" value="1"/>
</dbReference>
<evidence type="ECO:0000313" key="5">
    <source>
        <dbReference type="EMBL" id="MYD90065.1"/>
    </source>
</evidence>
<dbReference type="Gene3D" id="3.20.20.210">
    <property type="match status" value="1"/>
</dbReference>
<evidence type="ECO:0000256" key="1">
    <source>
        <dbReference type="ARBA" id="ARBA00001947"/>
    </source>
</evidence>
<name>A0A6B1DTE8_9CHLR</name>
<keyword evidence="3" id="KW-0862">Zinc</keyword>
<proteinExistence type="predicted"/>
<dbReference type="PANTHER" id="PTHR30519">
    <property type="entry name" value="5-METHYLTETRAHYDROPTEROYLTRIGLUTAMATE--HOMOCYSTEINE METHYLTRANSFERASE"/>
    <property type="match status" value="1"/>
</dbReference>
<sequence>MPPIKTTLVGSYPVPRWLQATPSRDSLRDAMAVVVKTQELAGLDLLVDGELSRFDFNHPETNGMIEYFLGPMSGVSTTLTRDDWKAFHSRPDMQFRAQPAAVVTDDIGAGTLNLEQDYLRLQALTERPTKFTVTAPYMLAQTLFDRHYPDLQSRTMALAQVLADAIQDINADAIQVDEASLTGHPQDCSWAHEPINLVLDAVANDSALHLCFGNYGGQRVQAGFWEDMVPFLNNLHVGSLILEFARRGYDELEVFKDVRPEIALGIGVIDIKDLEIETPDTVASRIERAISVLGAERVAWVHPDCGFWMLPRNVADGKIQALVDGRDLFCDTRSA</sequence>
<feature type="domain" description="Cobalamin-independent methionine synthase MetE C-terminal/archaeal" evidence="4">
    <location>
        <begin position="22"/>
        <end position="324"/>
    </location>
</feature>
<dbReference type="InterPro" id="IPR002629">
    <property type="entry name" value="Met_Synth_C/arc"/>
</dbReference>
<keyword evidence="2" id="KW-0479">Metal-binding</keyword>
<comment type="caution">
    <text evidence="5">The sequence shown here is derived from an EMBL/GenBank/DDBJ whole genome shotgun (WGS) entry which is preliminary data.</text>
</comment>
<protein>
    <submittedName>
        <fullName evidence="5">Cobalamin-independent methionine synthase II family protein</fullName>
    </submittedName>
</protein>
<organism evidence="5">
    <name type="scientific">Caldilineaceae bacterium SB0662_bin_9</name>
    <dbReference type="NCBI Taxonomy" id="2605258"/>
    <lineage>
        <taxon>Bacteria</taxon>
        <taxon>Bacillati</taxon>
        <taxon>Chloroflexota</taxon>
        <taxon>Caldilineae</taxon>
        <taxon>Caldilineales</taxon>
        <taxon>Caldilineaceae</taxon>
    </lineage>
</organism>
<evidence type="ECO:0000256" key="3">
    <source>
        <dbReference type="ARBA" id="ARBA00022833"/>
    </source>
</evidence>
<evidence type="ECO:0000256" key="2">
    <source>
        <dbReference type="ARBA" id="ARBA00022723"/>
    </source>
</evidence>
<dbReference type="EMBL" id="VXPY01000045">
    <property type="protein sequence ID" value="MYD90065.1"/>
    <property type="molecule type" value="Genomic_DNA"/>
</dbReference>
<comment type="cofactor">
    <cofactor evidence="1">
        <name>Zn(2+)</name>
        <dbReference type="ChEBI" id="CHEBI:29105"/>
    </cofactor>
</comment>
<accession>A0A6B1DTE8</accession>
<evidence type="ECO:0000259" key="4">
    <source>
        <dbReference type="Pfam" id="PF01717"/>
    </source>
</evidence>
<dbReference type="GO" id="GO:0003871">
    <property type="term" value="F:5-methyltetrahydropteroyltriglutamate-homocysteine S-methyltransferase activity"/>
    <property type="evidence" value="ECO:0007669"/>
    <property type="project" value="InterPro"/>
</dbReference>
<dbReference type="Pfam" id="PF01717">
    <property type="entry name" value="Meth_synt_2"/>
    <property type="match status" value="1"/>
</dbReference>